<dbReference type="Proteomes" id="UP000252631">
    <property type="component" value="Unassembled WGS sequence"/>
</dbReference>
<evidence type="ECO:0000313" key="13">
    <source>
        <dbReference type="EMBL" id="SSW93634.1"/>
    </source>
</evidence>
<evidence type="ECO:0000256" key="2">
    <source>
        <dbReference type="ARBA" id="ARBA00008017"/>
    </source>
</evidence>
<dbReference type="GO" id="GO:0005886">
    <property type="term" value="C:plasma membrane"/>
    <property type="evidence" value="ECO:0007669"/>
    <property type="project" value="UniProtKB-SubCell"/>
</dbReference>
<evidence type="ECO:0000256" key="8">
    <source>
        <dbReference type="SAM" id="Phobius"/>
    </source>
</evidence>
<comment type="subcellular location">
    <subcellularLocation>
        <location evidence="1">Cell membrane</location>
        <topology evidence="1">Multi-pass membrane protein</topology>
    </subcellularLocation>
</comment>
<evidence type="ECO:0000313" key="14">
    <source>
        <dbReference type="Proteomes" id="UP000256343"/>
    </source>
</evidence>
<sequence length="572" mass="61723">MTSTARALLRVLIIVAAIFAAGPSVAQMPATNGSSNGNGTTTAPPPAPTDPLGRETPAGMVAGFIDAAAEQNYDKAAQYLDLSNEKGAWGPSVAQQLQRILDRGGVVYSRLRLSSEPQGDQDDGLAPDQEKFGLVRTDHGTVDLLAQRVDGKDGVKIWLVSARTVSELPELSRTVVSSWVDRLLPYALRDEYRIAGAPVGHWLAVLVLAVLVYGLIWLITAALGLVLFRLRKSSGDSRIRRVLSASALPVRLFLTAWALRVAMVMAGVAIVARQHMSGVTELLGWVALSWIIWRVVDALAAFAIDRMTLRGRLSMLSAVTFIRRSVKFAIIAFAIIAGLNAFGYNVTAGLAALGIGGIAIALGAQKTIEHLVGSLTLVTDQPMRVGDFCKFGETMGTIEDIGMRSTRIRTLDRTVVTVPNGQLAAVQIENYSRRDKFWFHPILDLRYETTPAQIRALTASIRDLLLDHPNVDNDPARVRLIGLGAVSLKVEIFAYIHAVGMDDFLEIQEQLILRIMELVEEAGSGFAFPSQTVYVARDKGVAVPKPAQDADSEAQADSQDGAATRSAAPERV</sequence>
<keyword evidence="3" id="KW-1003">Cell membrane</keyword>
<feature type="transmembrane region" description="Helical" evidence="8">
    <location>
        <begin position="282"/>
        <end position="304"/>
    </location>
</feature>
<feature type="domain" description="Mechanosensitive ion channel MscS C-terminal" evidence="11">
    <location>
        <begin position="445"/>
        <end position="524"/>
    </location>
</feature>
<accession>A0A336K148</accession>
<protein>
    <submittedName>
        <fullName evidence="13">MscS family membrane protein</fullName>
    </submittedName>
</protein>
<evidence type="ECO:0000256" key="9">
    <source>
        <dbReference type="SAM" id="SignalP"/>
    </source>
</evidence>
<reference evidence="12 14" key="2">
    <citation type="submission" date="2018-07" db="EMBL/GenBank/DDBJ databases">
        <title>Genomic Encyclopedia of Archaeal and Bacterial Type Strains, Phase II (KMG-II): from individual species to whole genera.</title>
        <authorList>
            <person name="Goeker M."/>
        </authorList>
    </citation>
    <scope>NUCLEOTIDE SEQUENCE [LARGE SCALE GENOMIC DNA]</scope>
    <source>
        <strain evidence="12 14">JA575</strain>
    </source>
</reference>
<keyword evidence="6 8" id="KW-0472">Membrane</keyword>
<feature type="signal peptide" evidence="9">
    <location>
        <begin position="1"/>
        <end position="26"/>
    </location>
</feature>
<dbReference type="EMBL" id="UFQQ01000045">
    <property type="protein sequence ID" value="SSW93634.1"/>
    <property type="molecule type" value="Genomic_DNA"/>
</dbReference>
<feature type="chain" id="PRO_5016279995" evidence="9">
    <location>
        <begin position="27"/>
        <end position="572"/>
    </location>
</feature>
<feature type="compositionally biased region" description="Low complexity" evidence="7">
    <location>
        <begin position="547"/>
        <end position="563"/>
    </location>
</feature>
<dbReference type="SUPFAM" id="SSF82861">
    <property type="entry name" value="Mechanosensitive channel protein MscS (YggB), transmembrane region"/>
    <property type="match status" value="1"/>
</dbReference>
<dbReference type="Pfam" id="PF21082">
    <property type="entry name" value="MS_channel_3rd"/>
    <property type="match status" value="1"/>
</dbReference>
<evidence type="ECO:0000256" key="4">
    <source>
        <dbReference type="ARBA" id="ARBA00022692"/>
    </source>
</evidence>
<dbReference type="InterPro" id="IPR010920">
    <property type="entry name" value="LSM_dom_sf"/>
</dbReference>
<dbReference type="InterPro" id="IPR023408">
    <property type="entry name" value="MscS_beta-dom_sf"/>
</dbReference>
<organism evidence="13">
    <name type="scientific">Rhodopseudomonas pentothenatexigens</name>
    <dbReference type="NCBI Taxonomy" id="999699"/>
    <lineage>
        <taxon>Bacteria</taxon>
        <taxon>Pseudomonadati</taxon>
        <taxon>Pseudomonadota</taxon>
        <taxon>Alphaproteobacteria</taxon>
        <taxon>Hyphomicrobiales</taxon>
        <taxon>Nitrobacteraceae</taxon>
        <taxon>Rhodopseudomonas</taxon>
    </lineage>
</organism>
<dbReference type="AlphaFoldDB" id="A0A336K148"/>
<evidence type="ECO:0000259" key="11">
    <source>
        <dbReference type="Pfam" id="PF21082"/>
    </source>
</evidence>
<dbReference type="SUPFAM" id="SSF50182">
    <property type="entry name" value="Sm-like ribonucleoproteins"/>
    <property type="match status" value="1"/>
</dbReference>
<evidence type="ECO:0000256" key="1">
    <source>
        <dbReference type="ARBA" id="ARBA00004651"/>
    </source>
</evidence>
<keyword evidence="5 8" id="KW-1133">Transmembrane helix</keyword>
<comment type="similarity">
    <text evidence="2">Belongs to the MscS (TC 1.A.23) family.</text>
</comment>
<reference evidence="13" key="1">
    <citation type="submission" date="2017-08" db="EMBL/GenBank/DDBJ databases">
        <authorList>
            <person name="de Groot N.N."/>
        </authorList>
    </citation>
    <scope>NUCLEOTIDE SEQUENCE [LARGE SCALE GENOMIC DNA]</scope>
    <source>
        <strain evidence="13">JA575</strain>
    </source>
</reference>
<feature type="transmembrane region" description="Helical" evidence="8">
    <location>
        <begin position="202"/>
        <end position="228"/>
    </location>
</feature>
<evidence type="ECO:0000256" key="5">
    <source>
        <dbReference type="ARBA" id="ARBA00022989"/>
    </source>
</evidence>
<proteinExistence type="inferred from homology"/>
<evidence type="ECO:0000259" key="10">
    <source>
        <dbReference type="Pfam" id="PF00924"/>
    </source>
</evidence>
<feature type="region of interest" description="Disordered" evidence="7">
    <location>
        <begin position="30"/>
        <end position="57"/>
    </location>
</feature>
<feature type="region of interest" description="Disordered" evidence="7">
    <location>
        <begin position="544"/>
        <end position="572"/>
    </location>
</feature>
<dbReference type="InterPro" id="IPR006685">
    <property type="entry name" value="MscS_channel_2nd"/>
</dbReference>
<dbReference type="InterPro" id="IPR011066">
    <property type="entry name" value="MscS_channel_C_sf"/>
</dbReference>
<feature type="transmembrane region" description="Helical" evidence="8">
    <location>
        <begin position="248"/>
        <end position="270"/>
    </location>
</feature>
<dbReference type="SUPFAM" id="SSF82689">
    <property type="entry name" value="Mechanosensitive channel protein MscS (YggB), C-terminal domain"/>
    <property type="match status" value="1"/>
</dbReference>
<dbReference type="Gene3D" id="1.10.287.1260">
    <property type="match status" value="1"/>
</dbReference>
<dbReference type="Pfam" id="PF00924">
    <property type="entry name" value="MS_channel_2nd"/>
    <property type="match status" value="1"/>
</dbReference>
<keyword evidence="9" id="KW-0732">Signal</keyword>
<feature type="compositionally biased region" description="Low complexity" evidence="7">
    <location>
        <begin position="31"/>
        <end position="42"/>
    </location>
</feature>
<feature type="domain" description="Mechanosensitive ion channel MscS" evidence="10">
    <location>
        <begin position="367"/>
        <end position="433"/>
    </location>
</feature>
<evidence type="ECO:0000256" key="6">
    <source>
        <dbReference type="ARBA" id="ARBA00023136"/>
    </source>
</evidence>
<dbReference type="GO" id="GO:0008381">
    <property type="term" value="F:mechanosensitive monoatomic ion channel activity"/>
    <property type="evidence" value="ECO:0007669"/>
    <property type="project" value="UniProtKB-ARBA"/>
</dbReference>
<evidence type="ECO:0000256" key="7">
    <source>
        <dbReference type="SAM" id="MobiDB-lite"/>
    </source>
</evidence>
<dbReference type="EMBL" id="QRDT01000045">
    <property type="protein sequence ID" value="RED21705.1"/>
    <property type="molecule type" value="Genomic_DNA"/>
</dbReference>
<keyword evidence="14" id="KW-1185">Reference proteome</keyword>
<name>A0A336K148_9BRAD</name>
<gene>
    <name evidence="12" type="ORF">BJ125_14518</name>
    <name evidence="13" type="ORF">SAMN05892882_14518</name>
</gene>
<dbReference type="Proteomes" id="UP000256343">
    <property type="component" value="Unassembled WGS sequence"/>
</dbReference>
<feature type="transmembrane region" description="Helical" evidence="8">
    <location>
        <begin position="325"/>
        <end position="342"/>
    </location>
</feature>
<dbReference type="PANTHER" id="PTHR30566">
    <property type="entry name" value="YNAI-RELATED MECHANOSENSITIVE ION CHANNEL"/>
    <property type="match status" value="1"/>
</dbReference>
<dbReference type="Gene3D" id="3.30.70.100">
    <property type="match status" value="1"/>
</dbReference>
<keyword evidence="4 8" id="KW-0812">Transmembrane</keyword>
<dbReference type="Gene3D" id="2.30.30.60">
    <property type="match status" value="1"/>
</dbReference>
<evidence type="ECO:0000313" key="12">
    <source>
        <dbReference type="EMBL" id="RED21705.1"/>
    </source>
</evidence>
<dbReference type="PANTHER" id="PTHR30566:SF5">
    <property type="entry name" value="MECHANOSENSITIVE ION CHANNEL PROTEIN 1, MITOCHONDRIAL-RELATED"/>
    <property type="match status" value="1"/>
</dbReference>
<evidence type="ECO:0000256" key="3">
    <source>
        <dbReference type="ARBA" id="ARBA00022475"/>
    </source>
</evidence>
<dbReference type="InterPro" id="IPR011014">
    <property type="entry name" value="MscS_channel_TM-2"/>
</dbReference>
<dbReference type="InterPro" id="IPR049278">
    <property type="entry name" value="MS_channel_C"/>
</dbReference>